<dbReference type="AlphaFoldDB" id="A0A0D0CWE9"/>
<dbReference type="InterPro" id="IPR002772">
    <property type="entry name" value="Glyco_hydro_3_C"/>
</dbReference>
<dbReference type="SUPFAM" id="SSF52279">
    <property type="entry name" value="Beta-D-glucan exohydrolase, C-terminal domain"/>
    <property type="match status" value="1"/>
</dbReference>
<reference evidence="5 6" key="1">
    <citation type="submission" date="2014-04" db="EMBL/GenBank/DDBJ databases">
        <title>Evolutionary Origins and Diversification of the Mycorrhizal Mutualists.</title>
        <authorList>
            <consortium name="DOE Joint Genome Institute"/>
            <consortium name="Mycorrhizal Genomics Consortium"/>
            <person name="Kohler A."/>
            <person name="Kuo A."/>
            <person name="Nagy L.G."/>
            <person name="Floudas D."/>
            <person name="Copeland A."/>
            <person name="Barry K.W."/>
            <person name="Cichocki N."/>
            <person name="Veneault-Fourrey C."/>
            <person name="LaButti K."/>
            <person name="Lindquist E.A."/>
            <person name="Lipzen A."/>
            <person name="Lundell T."/>
            <person name="Morin E."/>
            <person name="Murat C."/>
            <person name="Riley R."/>
            <person name="Ohm R."/>
            <person name="Sun H."/>
            <person name="Tunlid A."/>
            <person name="Henrissat B."/>
            <person name="Grigoriev I.V."/>
            <person name="Hibbett D.S."/>
            <person name="Martin F."/>
        </authorList>
    </citation>
    <scope>NUCLEOTIDE SEQUENCE [LARGE SCALE GENOMIC DNA]</scope>
    <source>
        <strain evidence="5 6">FD-317 M1</strain>
    </source>
</reference>
<protein>
    <recommendedName>
        <fullName evidence="4">Glycoside hydrolase family 3 C-terminal domain-containing protein</fullName>
    </recommendedName>
</protein>
<evidence type="ECO:0000313" key="5">
    <source>
        <dbReference type="EMBL" id="KIK64157.1"/>
    </source>
</evidence>
<dbReference type="Pfam" id="PF01915">
    <property type="entry name" value="Glyco_hydro_3_C"/>
    <property type="match status" value="1"/>
</dbReference>
<dbReference type="EMBL" id="KN834762">
    <property type="protein sequence ID" value="KIK64157.1"/>
    <property type="molecule type" value="Genomic_DNA"/>
</dbReference>
<organism evidence="5 6">
    <name type="scientific">Collybiopsis luxurians FD-317 M1</name>
    <dbReference type="NCBI Taxonomy" id="944289"/>
    <lineage>
        <taxon>Eukaryota</taxon>
        <taxon>Fungi</taxon>
        <taxon>Dikarya</taxon>
        <taxon>Basidiomycota</taxon>
        <taxon>Agaricomycotina</taxon>
        <taxon>Agaricomycetes</taxon>
        <taxon>Agaricomycetidae</taxon>
        <taxon>Agaricales</taxon>
        <taxon>Marasmiineae</taxon>
        <taxon>Omphalotaceae</taxon>
        <taxon>Collybiopsis</taxon>
        <taxon>Collybiopsis luxurians</taxon>
    </lineage>
</organism>
<dbReference type="Gene3D" id="3.40.50.1700">
    <property type="entry name" value="Glycoside hydrolase family 3 C-terminal domain"/>
    <property type="match status" value="1"/>
</dbReference>
<comment type="similarity">
    <text evidence="1">Belongs to the glycosyl hydrolase 3 family.</text>
</comment>
<name>A0A0D0CWE9_9AGAR</name>
<dbReference type="GO" id="GO:0005975">
    <property type="term" value="P:carbohydrate metabolic process"/>
    <property type="evidence" value="ECO:0007669"/>
    <property type="project" value="InterPro"/>
</dbReference>
<evidence type="ECO:0000259" key="4">
    <source>
        <dbReference type="Pfam" id="PF01915"/>
    </source>
</evidence>
<keyword evidence="2" id="KW-0378">Hydrolase</keyword>
<sequence>MHSVGPVPMSSWNNYPNITAILYAGAPGEQMGPSLVDVLWRAVNPSGRPSF</sequence>
<evidence type="ECO:0000313" key="6">
    <source>
        <dbReference type="Proteomes" id="UP000053593"/>
    </source>
</evidence>
<evidence type="ECO:0000256" key="2">
    <source>
        <dbReference type="ARBA" id="ARBA00022801"/>
    </source>
</evidence>
<dbReference type="GO" id="GO:0004553">
    <property type="term" value="F:hydrolase activity, hydrolyzing O-glycosyl compounds"/>
    <property type="evidence" value="ECO:0007669"/>
    <property type="project" value="InterPro"/>
</dbReference>
<gene>
    <name evidence="5" type="ORF">GYMLUDRAFT_71589</name>
</gene>
<keyword evidence="3" id="KW-0326">Glycosidase</keyword>
<evidence type="ECO:0000256" key="3">
    <source>
        <dbReference type="ARBA" id="ARBA00023295"/>
    </source>
</evidence>
<dbReference type="InterPro" id="IPR036881">
    <property type="entry name" value="Glyco_hydro_3_C_sf"/>
</dbReference>
<feature type="domain" description="Glycoside hydrolase family 3 C-terminal" evidence="4">
    <location>
        <begin position="1"/>
        <end position="50"/>
    </location>
</feature>
<keyword evidence="6" id="KW-1185">Reference proteome</keyword>
<accession>A0A0D0CWE9</accession>
<dbReference type="HOGENOM" id="CLU_3106566_0_0_1"/>
<evidence type="ECO:0000256" key="1">
    <source>
        <dbReference type="ARBA" id="ARBA00005336"/>
    </source>
</evidence>
<dbReference type="OrthoDB" id="3050230at2759"/>
<dbReference type="Proteomes" id="UP000053593">
    <property type="component" value="Unassembled WGS sequence"/>
</dbReference>
<proteinExistence type="inferred from homology"/>